<gene>
    <name evidence="1" type="ORF">H9908_03120</name>
</gene>
<comment type="caution">
    <text evidence="1">The sequence shown here is derived from an EMBL/GenBank/DDBJ whole genome shotgun (WGS) entry which is preliminary data.</text>
</comment>
<evidence type="ECO:0000313" key="2">
    <source>
        <dbReference type="Proteomes" id="UP000823908"/>
    </source>
</evidence>
<reference evidence="1" key="2">
    <citation type="submission" date="2021-04" db="EMBL/GenBank/DDBJ databases">
        <authorList>
            <person name="Gilroy R."/>
        </authorList>
    </citation>
    <scope>NUCLEOTIDE SEQUENCE</scope>
    <source>
        <strain evidence="1">ChiHjej10B9-4811</strain>
    </source>
</reference>
<evidence type="ECO:0000313" key="1">
    <source>
        <dbReference type="EMBL" id="HJD50848.1"/>
    </source>
</evidence>
<reference evidence="1" key="1">
    <citation type="journal article" date="2021" name="PeerJ">
        <title>Extensive microbial diversity within the chicken gut microbiome revealed by metagenomics and culture.</title>
        <authorList>
            <person name="Gilroy R."/>
            <person name="Ravi A."/>
            <person name="Getino M."/>
            <person name="Pursley I."/>
            <person name="Horton D.L."/>
            <person name="Alikhan N.F."/>
            <person name="Baker D."/>
            <person name="Gharbi K."/>
            <person name="Hall N."/>
            <person name="Watson M."/>
            <person name="Adriaenssens E.M."/>
            <person name="Foster-Nyarko E."/>
            <person name="Jarju S."/>
            <person name="Secka A."/>
            <person name="Antonio M."/>
            <person name="Oren A."/>
            <person name="Chaudhuri R.R."/>
            <person name="La Ragione R."/>
            <person name="Hildebrand F."/>
            <person name="Pallen M.J."/>
        </authorList>
    </citation>
    <scope>NUCLEOTIDE SEQUENCE</scope>
    <source>
        <strain evidence="1">ChiHjej10B9-4811</strain>
    </source>
</reference>
<accession>A0A9D2UE94</accession>
<proteinExistence type="predicted"/>
<sequence>MRGAEGRRGAVGQATEAWEPGGLEDAACLAAGVGLGDGVSDTGVDAALIEVLGEVDRG</sequence>
<dbReference type="Proteomes" id="UP000823908">
    <property type="component" value="Unassembled WGS sequence"/>
</dbReference>
<dbReference type="EMBL" id="DWUS01000078">
    <property type="protein sequence ID" value="HJD50848.1"/>
    <property type="molecule type" value="Genomic_DNA"/>
</dbReference>
<dbReference type="AlphaFoldDB" id="A0A9D2UE94"/>
<protein>
    <submittedName>
        <fullName evidence="1">Uncharacterized protein</fullName>
    </submittedName>
</protein>
<name>A0A9D2UE94_9MICC</name>
<organism evidence="1 2">
    <name type="scientific">Candidatus Rothia avistercoris</name>
    <dbReference type="NCBI Taxonomy" id="2840479"/>
    <lineage>
        <taxon>Bacteria</taxon>
        <taxon>Bacillati</taxon>
        <taxon>Actinomycetota</taxon>
        <taxon>Actinomycetes</taxon>
        <taxon>Micrococcales</taxon>
        <taxon>Micrococcaceae</taxon>
        <taxon>Rothia</taxon>
    </lineage>
</organism>